<dbReference type="EMBL" id="QGTJ01000009">
    <property type="protein sequence ID" value="PWV59815.1"/>
    <property type="molecule type" value="Genomic_DNA"/>
</dbReference>
<dbReference type="Proteomes" id="UP000246569">
    <property type="component" value="Unassembled WGS sequence"/>
</dbReference>
<sequence length="907" mass="102500">MLRSEAGWHVGEPPFVTYRREPPASRTARFGTTCRSKPGRSPTSLATATFVWRKHAVAHRCTMLRCHQACVKAMATHRHDEPWLANGISSWFQRFTDMEATLSSDDFPTVFDPSSCVIFLGAGFSADSTNKANGCPPVGDGLNKAIKELANIPADEPSDFTDSAGYAISQKLDLFSLLEGLYTIRKLTDSQRKILSLPWRRIYTTNYDNSVSVFRAEKNGNASGDIFDLTDDPPRQLRKGVVVHLHGSIAKCQPDNLDQSLVLTRRSYVEQRVKKSLWWDWFDRDIKTSQYVFFLGYDINDFEPASYLIKYPGMEGRRHFILRNPKSPIIASKLVDYGVRHSFELTGFVDRLDRAKVEATPAHERELSSFRYVDLSKDNKLPSKPTSAEIQELLAFGRIRFDAIRSSFPKSEYVVIRASSLDACKNALEENKTLVIHSKIGNGKTIVSDELKIVLSQEGRRCFILRDNISPLPQDIEFLKGIDAPVIFFPNYDSAIANIHLFDGLSENSRYVVELSSSTLQVRMQEVHSRLRGKIARIGIDRLDQDDATALVELLGKAGLTALSRAVDIREGIEFRDFLLKSYDYPEIAKRLRSVIDPLLQNAPARRLICISSILKSAGLPVDVGFIEDVTGEDPYAILSGLGESVLELMAYSMDKLEPHSSVLSEHILQKYVDSKDFVGIIFDLTAEAARRIDEAHDFSSERFRRARALLSAVIRFGFVNSIIGQAADKRKTIGKLYESCRRDALIEKEPLFWLQYSIFWQDEPRWDLAESHMAEAYSRGAARPNFKTFQLDTNYLGLLCDLELFFSNVGQPVARFEKLTGIMETCRAMIDDGNHRNHVIKAFLKLEPMISKRKGDFTDVQCTALCYSLNLVAEKLAALPTNEKALWGTEPCRMSIENCIRILTRQ</sequence>
<protein>
    <submittedName>
        <fullName evidence="1">SIR2-like protein</fullName>
    </submittedName>
</protein>
<comment type="caution">
    <text evidence="1">The sequence shown here is derived from an EMBL/GenBank/DDBJ whole genome shotgun (WGS) entry which is preliminary data.</text>
</comment>
<dbReference type="AlphaFoldDB" id="A0A317MS00"/>
<proteinExistence type="predicted"/>
<evidence type="ECO:0000313" key="2">
    <source>
        <dbReference type="Proteomes" id="UP000246569"/>
    </source>
</evidence>
<dbReference type="Pfam" id="PF13289">
    <property type="entry name" value="SIR2_2"/>
    <property type="match status" value="1"/>
</dbReference>
<evidence type="ECO:0000313" key="1">
    <source>
        <dbReference type="EMBL" id="PWV59815.1"/>
    </source>
</evidence>
<gene>
    <name evidence="1" type="ORF">C7443_10968</name>
</gene>
<organism evidence="1 2">
    <name type="scientific">Plasticicumulans acidivorans</name>
    <dbReference type="NCBI Taxonomy" id="886464"/>
    <lineage>
        <taxon>Bacteria</taxon>
        <taxon>Pseudomonadati</taxon>
        <taxon>Pseudomonadota</taxon>
        <taxon>Gammaproteobacteria</taxon>
        <taxon>Candidatus Competibacteraceae</taxon>
        <taxon>Plasticicumulans</taxon>
    </lineage>
</organism>
<reference evidence="1 2" key="1">
    <citation type="submission" date="2018-05" db="EMBL/GenBank/DDBJ databases">
        <title>Genomic Encyclopedia of Type Strains, Phase IV (KMG-IV): sequencing the most valuable type-strain genomes for metagenomic binning, comparative biology and taxonomic classification.</title>
        <authorList>
            <person name="Goeker M."/>
        </authorList>
    </citation>
    <scope>NUCLEOTIDE SEQUENCE [LARGE SCALE GENOMIC DNA]</scope>
    <source>
        <strain evidence="1 2">DSM 23606</strain>
    </source>
</reference>
<keyword evidence="2" id="KW-1185">Reference proteome</keyword>
<name>A0A317MS00_9GAMM</name>
<accession>A0A317MS00</accession>